<evidence type="ECO:0000313" key="4">
    <source>
        <dbReference type="Proteomes" id="UP000647241"/>
    </source>
</evidence>
<keyword evidence="1" id="KW-0732">Signal</keyword>
<feature type="chain" id="PRO_5038047977" description="SGNH hydrolase-type esterase domain-containing protein" evidence="1">
    <location>
        <begin position="24"/>
        <end position="231"/>
    </location>
</feature>
<name>A0A917HKF4_9BACT</name>
<reference evidence="3" key="1">
    <citation type="journal article" date="2014" name="Int. J. Syst. Evol. Microbiol.">
        <title>Complete genome sequence of Corynebacterium casei LMG S-19264T (=DSM 44701T), isolated from a smear-ripened cheese.</title>
        <authorList>
            <consortium name="US DOE Joint Genome Institute (JGI-PGF)"/>
            <person name="Walter F."/>
            <person name="Albersmeier A."/>
            <person name="Kalinowski J."/>
            <person name="Ruckert C."/>
        </authorList>
    </citation>
    <scope>NUCLEOTIDE SEQUENCE</scope>
    <source>
        <strain evidence="3">CGMCC 1.12997</strain>
    </source>
</reference>
<dbReference type="GO" id="GO:0016788">
    <property type="term" value="F:hydrolase activity, acting on ester bonds"/>
    <property type="evidence" value="ECO:0007669"/>
    <property type="project" value="UniProtKB-ARBA"/>
</dbReference>
<proteinExistence type="predicted"/>
<dbReference type="SUPFAM" id="SSF52266">
    <property type="entry name" value="SGNH hydrolase"/>
    <property type="match status" value="1"/>
</dbReference>
<keyword evidence="4" id="KW-1185">Reference proteome</keyword>
<feature type="signal peptide" evidence="1">
    <location>
        <begin position="1"/>
        <end position="23"/>
    </location>
</feature>
<dbReference type="InterPro" id="IPR013830">
    <property type="entry name" value="SGNH_hydro"/>
</dbReference>
<gene>
    <name evidence="3" type="ORF">GCM10011585_26800</name>
</gene>
<dbReference type="Gene3D" id="3.40.50.1110">
    <property type="entry name" value="SGNH hydrolase"/>
    <property type="match status" value="1"/>
</dbReference>
<sequence length="231" mass="25103">MQRCLCAITLLVSSGFILPAAGAQSPKAAAHASILETIEWTWAAKPDAPDPALPNVLLLGDSITRGYYPEVAKLLTGRANCYLFATSAASGDPRLIHQIDDYFAMIPLKFAVIHFNNGMHGWKYTEAAYGSALPQMVEALRAKSHGAKLVWATTTPVHAADSGGATNPRIDQRNAESLRTMQRFHIPIDDQHALMAAHDDLHNGDVHYTEAGSAVQAQQVQQIIEKMLPPR</sequence>
<dbReference type="RefSeq" id="WP_188554702.1">
    <property type="nucleotide sequence ID" value="NZ_BMGT01000003.1"/>
</dbReference>
<dbReference type="Pfam" id="PF13472">
    <property type="entry name" value="Lipase_GDSL_2"/>
    <property type="match status" value="1"/>
</dbReference>
<evidence type="ECO:0000313" key="3">
    <source>
        <dbReference type="EMBL" id="GGG81937.1"/>
    </source>
</evidence>
<protein>
    <recommendedName>
        <fullName evidence="2">SGNH hydrolase-type esterase domain-containing protein</fullName>
    </recommendedName>
</protein>
<feature type="domain" description="SGNH hydrolase-type esterase" evidence="2">
    <location>
        <begin position="58"/>
        <end position="214"/>
    </location>
</feature>
<accession>A0A917HKF4</accession>
<dbReference type="CDD" id="cd00229">
    <property type="entry name" value="SGNH_hydrolase"/>
    <property type="match status" value="1"/>
</dbReference>
<dbReference type="InterPro" id="IPR036514">
    <property type="entry name" value="SGNH_hydro_sf"/>
</dbReference>
<evidence type="ECO:0000256" key="1">
    <source>
        <dbReference type="SAM" id="SignalP"/>
    </source>
</evidence>
<dbReference type="EMBL" id="BMGT01000003">
    <property type="protein sequence ID" value="GGG81937.1"/>
    <property type="molecule type" value="Genomic_DNA"/>
</dbReference>
<evidence type="ECO:0000259" key="2">
    <source>
        <dbReference type="Pfam" id="PF13472"/>
    </source>
</evidence>
<dbReference type="AlphaFoldDB" id="A0A917HKF4"/>
<dbReference type="Proteomes" id="UP000647241">
    <property type="component" value="Unassembled WGS sequence"/>
</dbReference>
<comment type="caution">
    <text evidence="3">The sequence shown here is derived from an EMBL/GenBank/DDBJ whole genome shotgun (WGS) entry which is preliminary data.</text>
</comment>
<reference evidence="3" key="2">
    <citation type="submission" date="2020-09" db="EMBL/GenBank/DDBJ databases">
        <authorList>
            <person name="Sun Q."/>
            <person name="Zhou Y."/>
        </authorList>
    </citation>
    <scope>NUCLEOTIDE SEQUENCE</scope>
    <source>
        <strain evidence="3">CGMCC 1.12997</strain>
    </source>
</reference>
<organism evidence="3 4">
    <name type="scientific">Edaphobacter dinghuensis</name>
    <dbReference type="NCBI Taxonomy" id="1560005"/>
    <lineage>
        <taxon>Bacteria</taxon>
        <taxon>Pseudomonadati</taxon>
        <taxon>Acidobacteriota</taxon>
        <taxon>Terriglobia</taxon>
        <taxon>Terriglobales</taxon>
        <taxon>Acidobacteriaceae</taxon>
        <taxon>Edaphobacter</taxon>
    </lineage>
</organism>